<sequence>MIVDNRYTLKYSYTHPALVSIITPRNLTSAVWRFFGFWAQRGKIVEPSNMRAHLSTAHPGELESGPTAKQPRLDSFLKPAATSLLAAPRQEAITEKLVKFVCKGMRPISVVEDVAFKEFCREMEPRYHVPSRGTVTSRIADLYKRTVDQLKLSLQGKDVALTTDGWTSLSTASYVTILNSVLQTKELKVSHTAENVGQCLAEILCVYGLKESVICVTTDNATNYINAVEKHLEMVNIPCVAHTINLAVRKGLAVRGIEIPIARLKVAAAHFSKSSADSYLLQQKQELLGLKAEKLINDCPTRWNSTYDMVCRASAQQAAVSAVIFDKKLSRMELSMSEWSIMEKVQEILKPFKVATEALSTDAYPTASAVLPIIHVLLAQLKRTPSEEEPPALLEMKAKIATDLKKRYGEERVARRLLNKASYLDPRFHQLRHLEEDQKRQVHLAVLEEMKANVGGGRDEAPERPREQQTKSALTAMESLFGGVCDTRPNQEQDISLLLQKEMSMYEQESPIPPQENPPMWWKTSGGRYPHIAQMAKKYLSMPGSSVRSERVFSSAGNIVNKKRSALAPSNVDYLVFLANNFTMRSGYGGRVKAGQGGGWGCGPEQLVATVPCARRSVDGGCIAMARRNPYYT</sequence>
<evidence type="ECO:0000313" key="2">
    <source>
        <dbReference type="Ensembl" id="ENSGMOP00000010718.2"/>
    </source>
</evidence>
<dbReference type="PANTHER" id="PTHR46481:SF9">
    <property type="entry name" value="ZINC FINGER BED DOMAIN-CONTAINING PROTEIN 1-LIKE"/>
    <property type="match status" value="1"/>
</dbReference>
<dbReference type="Pfam" id="PF05699">
    <property type="entry name" value="Dimer_Tnp_hAT"/>
    <property type="match status" value="1"/>
</dbReference>
<dbReference type="InterPro" id="IPR008906">
    <property type="entry name" value="HATC_C_dom"/>
</dbReference>
<reference evidence="2" key="2">
    <citation type="submission" date="2025-09" db="UniProtKB">
        <authorList>
            <consortium name="Ensembl"/>
        </authorList>
    </citation>
    <scope>IDENTIFICATION</scope>
</reference>
<dbReference type="PANTHER" id="PTHR46481">
    <property type="entry name" value="ZINC FINGER BED DOMAIN-CONTAINING PROTEIN 4"/>
    <property type="match status" value="1"/>
</dbReference>
<accession>A0A8C5F6P7</accession>
<dbReference type="AlphaFoldDB" id="A0A8C5F6P7"/>
<dbReference type="SUPFAM" id="SSF140996">
    <property type="entry name" value="Hermes dimerisation domain"/>
    <property type="match status" value="1"/>
</dbReference>
<reference evidence="2" key="1">
    <citation type="submission" date="2025-08" db="UniProtKB">
        <authorList>
            <consortium name="Ensembl"/>
        </authorList>
    </citation>
    <scope>IDENTIFICATION</scope>
</reference>
<evidence type="ECO:0000259" key="1">
    <source>
        <dbReference type="Pfam" id="PF05699"/>
    </source>
</evidence>
<feature type="domain" description="HAT C-terminal dimerisation" evidence="1">
    <location>
        <begin position="504"/>
        <end position="581"/>
    </location>
</feature>
<dbReference type="GO" id="GO:0046983">
    <property type="term" value="F:protein dimerization activity"/>
    <property type="evidence" value="ECO:0007669"/>
    <property type="project" value="InterPro"/>
</dbReference>
<dbReference type="Ensembl" id="ENSGMOT00000011015.2">
    <property type="protein sequence ID" value="ENSGMOP00000010718.2"/>
    <property type="gene ID" value="ENSGMOG00000010016.2"/>
</dbReference>
<name>A0A8C5F6P7_GADMO</name>
<dbReference type="InterPro" id="IPR012337">
    <property type="entry name" value="RNaseH-like_sf"/>
</dbReference>
<dbReference type="InterPro" id="IPR052035">
    <property type="entry name" value="ZnF_BED_domain_contain"/>
</dbReference>
<keyword evidence="3" id="KW-1185">Reference proteome</keyword>
<dbReference type="OMA" id="KLINDCP"/>
<proteinExistence type="predicted"/>
<evidence type="ECO:0000313" key="3">
    <source>
        <dbReference type="Proteomes" id="UP000694546"/>
    </source>
</evidence>
<dbReference type="SUPFAM" id="SSF53098">
    <property type="entry name" value="Ribonuclease H-like"/>
    <property type="match status" value="1"/>
</dbReference>
<dbReference type="GeneTree" id="ENSGT00940000158431"/>
<organism evidence="2 3">
    <name type="scientific">Gadus morhua</name>
    <name type="common">Atlantic cod</name>
    <dbReference type="NCBI Taxonomy" id="8049"/>
    <lineage>
        <taxon>Eukaryota</taxon>
        <taxon>Metazoa</taxon>
        <taxon>Chordata</taxon>
        <taxon>Craniata</taxon>
        <taxon>Vertebrata</taxon>
        <taxon>Euteleostomi</taxon>
        <taxon>Actinopterygii</taxon>
        <taxon>Neopterygii</taxon>
        <taxon>Teleostei</taxon>
        <taxon>Neoteleostei</taxon>
        <taxon>Acanthomorphata</taxon>
        <taxon>Zeiogadaria</taxon>
        <taxon>Gadariae</taxon>
        <taxon>Gadiformes</taxon>
        <taxon>Gadoidei</taxon>
        <taxon>Gadidae</taxon>
        <taxon>Gadus</taxon>
    </lineage>
</organism>
<dbReference type="Proteomes" id="UP000694546">
    <property type="component" value="Chromosome 16"/>
</dbReference>
<protein>
    <recommendedName>
        <fullName evidence="1">HAT C-terminal dimerisation domain-containing protein</fullName>
    </recommendedName>
</protein>